<feature type="compositionally biased region" description="Polar residues" evidence="1">
    <location>
        <begin position="339"/>
        <end position="356"/>
    </location>
</feature>
<evidence type="ECO:0000313" key="2">
    <source>
        <dbReference type="EMBL" id="KAF2971370.1"/>
    </source>
</evidence>
<dbReference type="OrthoDB" id="433924at2759"/>
<keyword evidence="3" id="KW-1185">Reference proteome</keyword>
<accession>A0A7C8MTV1</accession>
<dbReference type="Proteomes" id="UP000481858">
    <property type="component" value="Unassembled WGS sequence"/>
</dbReference>
<evidence type="ECO:0000313" key="3">
    <source>
        <dbReference type="Proteomes" id="UP000481858"/>
    </source>
</evidence>
<feature type="region of interest" description="Disordered" evidence="1">
    <location>
        <begin position="250"/>
        <end position="292"/>
    </location>
</feature>
<evidence type="ECO:0000256" key="1">
    <source>
        <dbReference type="SAM" id="MobiDB-lite"/>
    </source>
</evidence>
<organism evidence="2 3">
    <name type="scientific">Xylaria multiplex</name>
    <dbReference type="NCBI Taxonomy" id="323545"/>
    <lineage>
        <taxon>Eukaryota</taxon>
        <taxon>Fungi</taxon>
        <taxon>Dikarya</taxon>
        <taxon>Ascomycota</taxon>
        <taxon>Pezizomycotina</taxon>
        <taxon>Sordariomycetes</taxon>
        <taxon>Xylariomycetidae</taxon>
        <taxon>Xylariales</taxon>
        <taxon>Xylariaceae</taxon>
        <taxon>Xylaria</taxon>
    </lineage>
</organism>
<reference evidence="2 3" key="1">
    <citation type="submission" date="2019-12" db="EMBL/GenBank/DDBJ databases">
        <title>Draft genome sequence of the ascomycete Xylaria multiplex DSM 110363.</title>
        <authorList>
            <person name="Buettner E."/>
            <person name="Kellner H."/>
        </authorList>
    </citation>
    <scope>NUCLEOTIDE SEQUENCE [LARGE SCALE GENOMIC DNA]</scope>
    <source>
        <strain evidence="2 3">DSM 110363</strain>
    </source>
</reference>
<feature type="region of interest" description="Disordered" evidence="1">
    <location>
        <begin position="326"/>
        <end position="357"/>
    </location>
</feature>
<proteinExistence type="predicted"/>
<gene>
    <name evidence="2" type="ORF">GQX73_g2233</name>
</gene>
<feature type="compositionally biased region" description="Basic and acidic residues" evidence="1">
    <location>
        <begin position="417"/>
        <end position="434"/>
    </location>
</feature>
<name>A0A7C8MTV1_9PEZI</name>
<feature type="region of interest" description="Disordered" evidence="1">
    <location>
        <begin position="1"/>
        <end position="30"/>
    </location>
</feature>
<dbReference type="EMBL" id="WUBL01000014">
    <property type="protein sequence ID" value="KAF2971370.1"/>
    <property type="molecule type" value="Genomic_DNA"/>
</dbReference>
<dbReference type="InParanoid" id="A0A7C8MTV1"/>
<dbReference type="AlphaFoldDB" id="A0A7C8MTV1"/>
<feature type="region of interest" description="Disordered" evidence="1">
    <location>
        <begin position="382"/>
        <end position="434"/>
    </location>
</feature>
<comment type="caution">
    <text evidence="2">The sequence shown here is derived from an EMBL/GenBank/DDBJ whole genome shotgun (WGS) entry which is preliminary data.</text>
</comment>
<protein>
    <submittedName>
        <fullName evidence="2">Uncharacterized protein</fullName>
    </submittedName>
</protein>
<sequence length="461" mass="50689">MAQIPNNDKTVAANANKSKAPTSSGFTSLSDGQGDVGDFEHYLAKKGKSIQVYVKIAEIDTGMRMDKSKTIGTITRKNCNDILMCAHSGYSTGVTGEDSCCLDTKKWNSLALHHLAKQIGFQFPGNIRDTAGGPMLDEYRGRAHAGHVEVLLAAWYVVDALRSKFQYANESEEWIIKQVKQLRHVDLGSDRRVANITIDSEPCLVCIKFLTKLSQHTGILFSVSEPKGIGPIQVRVGGGRRLDTVNEVFADSGDKSPPGGEAEEPHNSGIKILPVLTTSTPKTRVPRPATRRLGTEDLGKGLMMHCTGAAPANLKSASPIKYERLPLSQSPPDGRGGSSIFNDSPAQIHTAPSTDTAHADGINFARSAYRAVQDTVEIEEESEYEFIERPPKNEGLAGKQRRLNHKSSAPPYKTRRRSEEPCTNRLDGFRHKPLDESNNSVLKYRYAILRPGNRRLDPHMY</sequence>